<dbReference type="GO" id="GO:0006950">
    <property type="term" value="P:response to stress"/>
    <property type="evidence" value="ECO:0007669"/>
    <property type="project" value="TreeGrafter"/>
</dbReference>
<dbReference type="Pfam" id="PF01047">
    <property type="entry name" value="MarR"/>
    <property type="match status" value="1"/>
</dbReference>
<organism evidence="3 4">
    <name type="scientific">Glutamicibacter soli</name>
    <dbReference type="NCBI Taxonomy" id="453836"/>
    <lineage>
        <taxon>Bacteria</taxon>
        <taxon>Bacillati</taxon>
        <taxon>Actinomycetota</taxon>
        <taxon>Actinomycetes</taxon>
        <taxon>Micrococcales</taxon>
        <taxon>Micrococcaceae</taxon>
        <taxon>Glutamicibacter</taxon>
    </lineage>
</organism>
<gene>
    <name evidence="3" type="ORF">C1H84_17605</name>
</gene>
<dbReference type="AlphaFoldDB" id="A0A365Y815"/>
<evidence type="ECO:0000259" key="2">
    <source>
        <dbReference type="PROSITE" id="PS50995"/>
    </source>
</evidence>
<evidence type="ECO:0000256" key="1">
    <source>
        <dbReference type="SAM" id="MobiDB-lite"/>
    </source>
</evidence>
<dbReference type="Proteomes" id="UP000252167">
    <property type="component" value="Unassembled WGS sequence"/>
</dbReference>
<dbReference type="InterPro" id="IPR039422">
    <property type="entry name" value="MarR/SlyA-like"/>
</dbReference>
<proteinExistence type="predicted"/>
<dbReference type="Gene3D" id="1.10.10.10">
    <property type="entry name" value="Winged helix-like DNA-binding domain superfamily/Winged helix DNA-binding domain"/>
    <property type="match status" value="1"/>
</dbReference>
<keyword evidence="4" id="KW-1185">Reference proteome</keyword>
<feature type="domain" description="HTH marR-type" evidence="2">
    <location>
        <begin position="7"/>
        <end position="141"/>
    </location>
</feature>
<dbReference type="InterPro" id="IPR036388">
    <property type="entry name" value="WH-like_DNA-bd_sf"/>
</dbReference>
<dbReference type="SMART" id="SM00347">
    <property type="entry name" value="HTH_MARR"/>
    <property type="match status" value="1"/>
</dbReference>
<comment type="caution">
    <text evidence="3">The sequence shown here is derived from an EMBL/GenBank/DDBJ whole genome shotgun (WGS) entry which is preliminary data.</text>
</comment>
<name>A0A365Y815_9MICC</name>
<feature type="region of interest" description="Disordered" evidence="1">
    <location>
        <begin position="141"/>
        <end position="162"/>
    </location>
</feature>
<dbReference type="EMBL" id="POAF01000014">
    <property type="protein sequence ID" value="RBL98566.1"/>
    <property type="molecule type" value="Genomic_DNA"/>
</dbReference>
<protein>
    <submittedName>
        <fullName evidence="3">MarR family transcriptional regulator</fullName>
    </submittedName>
</protein>
<sequence length="162" mass="17861">MHTDESKPDLTDLFLQASRTIRGRWRDSLIPAGVTPHQSRVLSILGRAEEQGLRNSQLAERLHIAARSTTEVVDQLAAKSLVLRTPDPGDRRATLIVLSDAGRELLGELSALRKSSMDGYFDKLGAEDREELTRLLGILNRENPRPPRAGTCKPGTADRTAN</sequence>
<dbReference type="InterPro" id="IPR036390">
    <property type="entry name" value="WH_DNA-bd_sf"/>
</dbReference>
<accession>A0A365Y815</accession>
<reference evidence="3 4" key="1">
    <citation type="submission" date="2018-01" db="EMBL/GenBank/DDBJ databases">
        <title>Glutamicibacter soli strain NHPC-3 Whole genome sequence and assembly.</title>
        <authorList>
            <person name="Choudhury P."/>
            <person name="Gupta D."/>
            <person name="Sengupta K."/>
            <person name="Jawed A."/>
            <person name="Sultana N."/>
            <person name="Saha P."/>
        </authorList>
    </citation>
    <scope>NUCLEOTIDE SEQUENCE [LARGE SCALE GENOMIC DNA]</scope>
    <source>
        <strain evidence="3 4">NHPC-3</strain>
    </source>
</reference>
<dbReference type="PROSITE" id="PS50995">
    <property type="entry name" value="HTH_MARR_2"/>
    <property type="match status" value="1"/>
</dbReference>
<dbReference type="RefSeq" id="WP_047119959.1">
    <property type="nucleotide sequence ID" value="NZ_CM125969.1"/>
</dbReference>
<dbReference type="GO" id="GO:0003700">
    <property type="term" value="F:DNA-binding transcription factor activity"/>
    <property type="evidence" value="ECO:0007669"/>
    <property type="project" value="InterPro"/>
</dbReference>
<dbReference type="InterPro" id="IPR000835">
    <property type="entry name" value="HTH_MarR-typ"/>
</dbReference>
<dbReference type="SUPFAM" id="SSF46785">
    <property type="entry name" value="Winged helix' DNA-binding domain"/>
    <property type="match status" value="1"/>
</dbReference>
<dbReference type="PANTHER" id="PTHR33164:SF43">
    <property type="entry name" value="HTH-TYPE TRANSCRIPTIONAL REPRESSOR YETL"/>
    <property type="match status" value="1"/>
</dbReference>
<dbReference type="PRINTS" id="PR00598">
    <property type="entry name" value="HTHMARR"/>
</dbReference>
<dbReference type="PANTHER" id="PTHR33164">
    <property type="entry name" value="TRANSCRIPTIONAL REGULATOR, MARR FAMILY"/>
    <property type="match status" value="1"/>
</dbReference>
<evidence type="ECO:0000313" key="4">
    <source>
        <dbReference type="Proteomes" id="UP000252167"/>
    </source>
</evidence>
<evidence type="ECO:0000313" key="3">
    <source>
        <dbReference type="EMBL" id="RBL98566.1"/>
    </source>
</evidence>